<accession>A0A448XAD0</accession>
<sequence>MLARVSRLSEPTFLPFFTHRPGPRLPNCPSYSSAHYFSKFHDFRHSRAKTTQHACLSRSQSVRQYSSSSSLRSSHLPSAARLGCGFDAHRLDCEPGLWSRHVSARLLHRALHLVSDQIPKSNFLPSDSSSSKSHAKFRVGADKSSRVKCVWLRTRQELVSLYSHS</sequence>
<name>A0A448XAD0_9PLAT</name>
<evidence type="ECO:0000313" key="2">
    <source>
        <dbReference type="Proteomes" id="UP000784294"/>
    </source>
</evidence>
<gene>
    <name evidence="1" type="ORF">PXEA_LOCUS25657</name>
</gene>
<dbReference type="EMBL" id="CAAALY010131589">
    <property type="protein sequence ID" value="VEL32217.1"/>
    <property type="molecule type" value="Genomic_DNA"/>
</dbReference>
<evidence type="ECO:0000313" key="1">
    <source>
        <dbReference type="EMBL" id="VEL32217.1"/>
    </source>
</evidence>
<protein>
    <submittedName>
        <fullName evidence="1">Uncharacterized protein</fullName>
    </submittedName>
</protein>
<reference evidence="1" key="1">
    <citation type="submission" date="2018-11" db="EMBL/GenBank/DDBJ databases">
        <authorList>
            <consortium name="Pathogen Informatics"/>
        </authorList>
    </citation>
    <scope>NUCLEOTIDE SEQUENCE</scope>
</reference>
<keyword evidence="2" id="KW-1185">Reference proteome</keyword>
<dbReference type="Proteomes" id="UP000784294">
    <property type="component" value="Unassembled WGS sequence"/>
</dbReference>
<organism evidence="1 2">
    <name type="scientific">Protopolystoma xenopodis</name>
    <dbReference type="NCBI Taxonomy" id="117903"/>
    <lineage>
        <taxon>Eukaryota</taxon>
        <taxon>Metazoa</taxon>
        <taxon>Spiralia</taxon>
        <taxon>Lophotrochozoa</taxon>
        <taxon>Platyhelminthes</taxon>
        <taxon>Monogenea</taxon>
        <taxon>Polyopisthocotylea</taxon>
        <taxon>Polystomatidea</taxon>
        <taxon>Polystomatidae</taxon>
        <taxon>Protopolystoma</taxon>
    </lineage>
</organism>
<comment type="caution">
    <text evidence="1">The sequence shown here is derived from an EMBL/GenBank/DDBJ whole genome shotgun (WGS) entry which is preliminary data.</text>
</comment>
<proteinExistence type="predicted"/>
<dbReference type="AlphaFoldDB" id="A0A448XAD0"/>